<reference evidence="1 2" key="1">
    <citation type="submission" date="2019-03" db="EMBL/GenBank/DDBJ databases">
        <title>First draft genome of Liparis tanakae, snailfish: a comprehensive survey of snailfish specific genes.</title>
        <authorList>
            <person name="Kim W."/>
            <person name="Song I."/>
            <person name="Jeong J.-H."/>
            <person name="Kim D."/>
            <person name="Kim S."/>
            <person name="Ryu S."/>
            <person name="Song J.Y."/>
            <person name="Lee S.K."/>
        </authorList>
    </citation>
    <scope>NUCLEOTIDE SEQUENCE [LARGE SCALE GENOMIC DNA]</scope>
    <source>
        <tissue evidence="1">Muscle</tissue>
    </source>
</reference>
<dbReference type="EMBL" id="SRLO01001286">
    <property type="protein sequence ID" value="TNN39361.1"/>
    <property type="molecule type" value="Genomic_DNA"/>
</dbReference>
<dbReference type="Proteomes" id="UP000314294">
    <property type="component" value="Unassembled WGS sequence"/>
</dbReference>
<keyword evidence="2" id="KW-1185">Reference proteome</keyword>
<dbReference type="AlphaFoldDB" id="A0A4Z2FEF1"/>
<comment type="caution">
    <text evidence="1">The sequence shown here is derived from an EMBL/GenBank/DDBJ whole genome shotgun (WGS) entry which is preliminary data.</text>
</comment>
<evidence type="ECO:0000313" key="1">
    <source>
        <dbReference type="EMBL" id="TNN39361.1"/>
    </source>
</evidence>
<gene>
    <name evidence="1" type="ORF">EYF80_050459</name>
</gene>
<protein>
    <submittedName>
        <fullName evidence="1">Uncharacterized protein</fullName>
    </submittedName>
</protein>
<evidence type="ECO:0000313" key="2">
    <source>
        <dbReference type="Proteomes" id="UP000314294"/>
    </source>
</evidence>
<organism evidence="1 2">
    <name type="scientific">Liparis tanakae</name>
    <name type="common">Tanaka's snailfish</name>
    <dbReference type="NCBI Taxonomy" id="230148"/>
    <lineage>
        <taxon>Eukaryota</taxon>
        <taxon>Metazoa</taxon>
        <taxon>Chordata</taxon>
        <taxon>Craniata</taxon>
        <taxon>Vertebrata</taxon>
        <taxon>Euteleostomi</taxon>
        <taxon>Actinopterygii</taxon>
        <taxon>Neopterygii</taxon>
        <taxon>Teleostei</taxon>
        <taxon>Neoteleostei</taxon>
        <taxon>Acanthomorphata</taxon>
        <taxon>Eupercaria</taxon>
        <taxon>Perciformes</taxon>
        <taxon>Cottioidei</taxon>
        <taxon>Cottales</taxon>
        <taxon>Liparidae</taxon>
        <taxon>Liparis</taxon>
    </lineage>
</organism>
<accession>A0A4Z2FEF1</accession>
<sequence length="59" mass="5954">MAVHPLCTVSPRKAAAVPCGRVHVCAHASVQSEEITKSEGWTERERAAAAVAVVGGGGG</sequence>
<proteinExistence type="predicted"/>
<name>A0A4Z2FEF1_9TELE</name>